<dbReference type="Gene3D" id="3.40.50.720">
    <property type="entry name" value="NAD(P)-binding Rossmann-like Domain"/>
    <property type="match status" value="1"/>
</dbReference>
<dbReference type="Pfam" id="PF03807">
    <property type="entry name" value="F420_oxidored"/>
    <property type="match status" value="1"/>
</dbReference>
<keyword evidence="4" id="KW-1185">Reference proteome</keyword>
<dbReference type="SUPFAM" id="SSF51735">
    <property type="entry name" value="NAD(P)-binding Rossmann-fold domains"/>
    <property type="match status" value="1"/>
</dbReference>
<dbReference type="InterPro" id="IPR051267">
    <property type="entry name" value="STEAP_metalloreductase"/>
</dbReference>
<evidence type="ECO:0000259" key="2">
    <source>
        <dbReference type="Pfam" id="PF03807"/>
    </source>
</evidence>
<reference evidence="3 4" key="1">
    <citation type="submission" date="2019-05" db="EMBL/GenBank/DDBJ databases">
        <title>Draft Genome Sequences of Six Type Strains of the Genus Massilia.</title>
        <authorList>
            <person name="Miess H."/>
            <person name="Frediansyhah A."/>
            <person name="Gross H."/>
        </authorList>
    </citation>
    <scope>NUCLEOTIDE SEQUENCE [LARGE SCALE GENOMIC DNA]</scope>
    <source>
        <strain evidence="3 4">DSMZ 26121</strain>
    </source>
</reference>
<protein>
    <submittedName>
        <fullName evidence="3">NADP oxidoreductase</fullName>
    </submittedName>
</protein>
<accession>A0ABX5UBZ5</accession>
<evidence type="ECO:0000313" key="3">
    <source>
        <dbReference type="EMBL" id="QCP09286.1"/>
    </source>
</evidence>
<gene>
    <name evidence="3" type="ORF">FCL38_01680</name>
</gene>
<feature type="domain" description="Pyrroline-5-carboxylate reductase catalytic N-terminal" evidence="2">
    <location>
        <begin position="36"/>
        <end position="126"/>
    </location>
</feature>
<proteinExistence type="predicted"/>
<keyword evidence="1" id="KW-0560">Oxidoreductase</keyword>
<dbReference type="EMBL" id="CP040017">
    <property type="protein sequence ID" value="QCP09286.1"/>
    <property type="molecule type" value="Genomic_DNA"/>
</dbReference>
<organism evidence="3 4">
    <name type="scientific">Pseudoduganella umbonata</name>
    <dbReference type="NCBI Taxonomy" id="864828"/>
    <lineage>
        <taxon>Bacteria</taxon>
        <taxon>Pseudomonadati</taxon>
        <taxon>Pseudomonadota</taxon>
        <taxon>Betaproteobacteria</taxon>
        <taxon>Burkholderiales</taxon>
        <taxon>Oxalobacteraceae</taxon>
        <taxon>Telluria group</taxon>
        <taxon>Pseudoduganella</taxon>
    </lineage>
</organism>
<sequence>MGSSRPVRRHKQYDRPHYLASSTVKALHVHERKFMKIGILGTGHIGKTLVVRLSQAGHDVKVANSRGPETIDVQLLSSGARAVTTEDALVDVDAVILSIPLNRIPGVAPLVARLPERTVVIDTSNYYPFRDEKIDAIEQGQVESLWVAEQLGRPIAKAWNAIGSASLARKAKPAGASDRIAIPVAADRDHDREVAMSLVNDTGLDAFDAGSLADSWRQQPGAPAYCTDLSYAEIGAALDAAERDRLPKRRDLGVAVMQERLGDGTTNPDEEWGVRLVRAINM</sequence>
<evidence type="ECO:0000313" key="4">
    <source>
        <dbReference type="Proteomes" id="UP000298763"/>
    </source>
</evidence>
<evidence type="ECO:0000256" key="1">
    <source>
        <dbReference type="ARBA" id="ARBA00023002"/>
    </source>
</evidence>
<dbReference type="InterPro" id="IPR036291">
    <property type="entry name" value="NAD(P)-bd_dom_sf"/>
</dbReference>
<dbReference type="PANTHER" id="PTHR14239:SF0">
    <property type="entry name" value="F420-DEPENDENT NADP REDUCTASE"/>
    <property type="match status" value="1"/>
</dbReference>
<dbReference type="PANTHER" id="PTHR14239">
    <property type="entry name" value="DUDULIN-RELATED"/>
    <property type="match status" value="1"/>
</dbReference>
<dbReference type="InterPro" id="IPR028939">
    <property type="entry name" value="P5C_Rdtase_cat_N"/>
</dbReference>
<name>A0ABX5UBZ5_9BURK</name>
<dbReference type="Proteomes" id="UP000298763">
    <property type="component" value="Chromosome"/>
</dbReference>